<dbReference type="Proteomes" id="UP000469011">
    <property type="component" value="Unassembled WGS sequence"/>
</dbReference>
<protein>
    <submittedName>
        <fullName evidence="2">Ferredoxin</fullName>
    </submittedName>
</protein>
<dbReference type="Pfam" id="PF00175">
    <property type="entry name" value="NAD_binding_1"/>
    <property type="match status" value="1"/>
</dbReference>
<dbReference type="AlphaFoldDB" id="A0A6N9T2H1"/>
<dbReference type="Gene3D" id="2.30.110.10">
    <property type="entry name" value="Electron Transport, Fmn-binding Protein, Chain A"/>
    <property type="match status" value="1"/>
</dbReference>
<dbReference type="SUPFAM" id="SSF63380">
    <property type="entry name" value="Riboflavin synthase domain-like"/>
    <property type="match status" value="1"/>
</dbReference>
<proteinExistence type="predicted"/>
<dbReference type="PROSITE" id="PS51384">
    <property type="entry name" value="FAD_FR"/>
    <property type="match status" value="1"/>
</dbReference>
<dbReference type="InterPro" id="IPR012349">
    <property type="entry name" value="Split_barrel_FMN-bd"/>
</dbReference>
<dbReference type="SUPFAM" id="SSF50475">
    <property type="entry name" value="FMN-binding split barrel"/>
    <property type="match status" value="1"/>
</dbReference>
<dbReference type="EMBL" id="JAAAMG010000010">
    <property type="protein sequence ID" value="NDW05547.1"/>
    <property type="molecule type" value="Genomic_DNA"/>
</dbReference>
<gene>
    <name evidence="2" type="ORF">GTK09_14060</name>
</gene>
<dbReference type="PANTHER" id="PTHR42815:SF2">
    <property type="entry name" value="FAD-BINDING, PUTATIVE (AFU_ORTHOLOGUE AFUA_6G07600)-RELATED"/>
    <property type="match status" value="1"/>
</dbReference>
<reference evidence="2 3" key="1">
    <citation type="submission" date="2020-01" db="EMBL/GenBank/DDBJ databases">
        <title>Jiella pacifica sp. nov.</title>
        <authorList>
            <person name="Xue Z."/>
            <person name="Zhu S."/>
            <person name="Chen J."/>
            <person name="Yang J."/>
        </authorList>
    </citation>
    <scope>NUCLEOTIDE SEQUENCE [LARGE SCALE GENOMIC DNA]</scope>
    <source>
        <strain evidence="2 3">40Bstr34</strain>
    </source>
</reference>
<dbReference type="GO" id="GO:0016491">
    <property type="term" value="F:oxidoreductase activity"/>
    <property type="evidence" value="ECO:0007669"/>
    <property type="project" value="InterPro"/>
</dbReference>
<dbReference type="Pfam" id="PF00970">
    <property type="entry name" value="FAD_binding_6"/>
    <property type="match status" value="1"/>
</dbReference>
<evidence type="ECO:0000313" key="3">
    <source>
        <dbReference type="Proteomes" id="UP000469011"/>
    </source>
</evidence>
<organism evidence="2 3">
    <name type="scientific">Jiella pacifica</name>
    <dbReference type="NCBI Taxonomy" id="2696469"/>
    <lineage>
        <taxon>Bacteria</taxon>
        <taxon>Pseudomonadati</taxon>
        <taxon>Pseudomonadota</taxon>
        <taxon>Alphaproteobacteria</taxon>
        <taxon>Hyphomicrobiales</taxon>
        <taxon>Aurantimonadaceae</taxon>
        <taxon>Jiella</taxon>
    </lineage>
</organism>
<dbReference type="SUPFAM" id="SSF52343">
    <property type="entry name" value="Ferredoxin reductase-like, C-terminal NADP-linked domain"/>
    <property type="match status" value="1"/>
</dbReference>
<dbReference type="InterPro" id="IPR017927">
    <property type="entry name" value="FAD-bd_FR_type"/>
</dbReference>
<evidence type="ECO:0000259" key="1">
    <source>
        <dbReference type="PROSITE" id="PS51384"/>
    </source>
</evidence>
<dbReference type="InterPro" id="IPR001433">
    <property type="entry name" value="OxRdtase_FAD/NAD-bd"/>
</dbReference>
<dbReference type="RefSeq" id="WP_163463793.1">
    <property type="nucleotide sequence ID" value="NZ_JAAAMG010000010.1"/>
</dbReference>
<dbReference type="InterPro" id="IPR008333">
    <property type="entry name" value="Cbr1-like_FAD-bd_dom"/>
</dbReference>
<feature type="domain" description="FAD-binding FR-type" evidence="1">
    <location>
        <begin position="300"/>
        <end position="405"/>
    </location>
</feature>
<dbReference type="PANTHER" id="PTHR42815">
    <property type="entry name" value="FAD-BINDING, PUTATIVE (AFU_ORTHOLOGUE AFUA_6G07600)-RELATED"/>
    <property type="match status" value="1"/>
</dbReference>
<keyword evidence="3" id="KW-1185">Reference proteome</keyword>
<sequence length="543" mass="58510">MTDLSSPFHPGEIEAQRRAGVEADAAAGGRFIRNQMPDQHRVFFAALPFVVVAGGDEAGQPWVTILEGEPGFVSSPDAGRLSIAARPGAGDPLKPVLGPGSAIGLLGIELSTRRRNRLNGTVSGNGDGLQIAVRQSFGNCPQYINERGWSRVPSTAAVSPHTADWLDADQMTRISQADTFFIGSSHAADGGKASDGFDASHRGGRPGFVRVANERTLLIPDYAGNRFFNTIGNIVADPRVGLLFVDFEAGGMLHIAGRAEIDWHPVASHDPDAQRMITVRVETVVDRPGALSLRWSTDSVERLDLEIIDRITESETITSFLFASADRTALPPFEAGQYLPITLDIPGVSEAIKRTYSLSGSPSDESWRISVKRENDGLASRFLHDHVEVGDRIEAQPPAGEFLLPDGEAPLVLVSAGVGATAVLPMLHQSLAQTPQRSVWYVHGARDGTVHAFRPEVDAAIRRYSNARRKVFYSKPTDHDRTGVTYDVEGRVTAADLLELNAGPEAHYMICGPTRFIAELREGLETAGVPGDHIHSETFGPVG</sequence>
<dbReference type="Gene3D" id="2.40.30.10">
    <property type="entry name" value="Translation factors"/>
    <property type="match status" value="1"/>
</dbReference>
<dbReference type="PRINTS" id="PR00409">
    <property type="entry name" value="PHDIOXRDTASE"/>
</dbReference>
<comment type="caution">
    <text evidence="2">The sequence shown here is derived from an EMBL/GenBank/DDBJ whole genome shotgun (WGS) entry which is preliminary data.</text>
</comment>
<accession>A0A6N9T2H1</accession>
<evidence type="ECO:0000313" key="2">
    <source>
        <dbReference type="EMBL" id="NDW05547.1"/>
    </source>
</evidence>
<dbReference type="InterPro" id="IPR039261">
    <property type="entry name" value="FNR_nucleotide-bd"/>
</dbReference>
<dbReference type="Gene3D" id="3.40.50.80">
    <property type="entry name" value="Nucleotide-binding domain of ferredoxin-NADP reductase (FNR) module"/>
    <property type="match status" value="1"/>
</dbReference>
<dbReference type="InterPro" id="IPR017938">
    <property type="entry name" value="Riboflavin_synthase-like_b-brl"/>
</dbReference>
<dbReference type="CDD" id="cd06184">
    <property type="entry name" value="flavohem_like_fad_nad_binding"/>
    <property type="match status" value="1"/>
</dbReference>
<name>A0A6N9T2H1_9HYPH</name>